<reference evidence="1" key="1">
    <citation type="submission" date="2021-01" db="EMBL/GenBank/DDBJ databases">
        <authorList>
            <person name="Corre E."/>
            <person name="Pelletier E."/>
            <person name="Niang G."/>
            <person name="Scheremetjew M."/>
            <person name="Finn R."/>
            <person name="Kale V."/>
            <person name="Holt S."/>
            <person name="Cochrane G."/>
            <person name="Meng A."/>
            <person name="Brown T."/>
            <person name="Cohen L."/>
        </authorList>
    </citation>
    <scope>NUCLEOTIDE SEQUENCE</scope>
    <source>
        <strain evidence="1">SoJaBio B1-5/56/2</strain>
    </source>
</reference>
<organism evidence="1">
    <name type="scientific">Paramoeba aestuarina</name>
    <dbReference type="NCBI Taxonomy" id="180227"/>
    <lineage>
        <taxon>Eukaryota</taxon>
        <taxon>Amoebozoa</taxon>
        <taxon>Discosea</taxon>
        <taxon>Flabellinia</taxon>
        <taxon>Dactylopodida</taxon>
        <taxon>Paramoebidae</taxon>
        <taxon>Paramoeba</taxon>
    </lineage>
</organism>
<proteinExistence type="predicted"/>
<accession>A0A7S4PMH6</accession>
<dbReference type="EMBL" id="HBKR01038825">
    <property type="protein sequence ID" value="CAE2338887.1"/>
    <property type="molecule type" value="Transcribed_RNA"/>
</dbReference>
<gene>
    <name evidence="1" type="ORF">NAES01612_LOCUS25353</name>
</gene>
<protein>
    <submittedName>
        <fullName evidence="1">Uncharacterized protein</fullName>
    </submittedName>
</protein>
<name>A0A7S4PMH6_9EUKA</name>
<evidence type="ECO:0000313" key="1">
    <source>
        <dbReference type="EMBL" id="CAE2338887.1"/>
    </source>
</evidence>
<dbReference type="AlphaFoldDB" id="A0A7S4PMH6"/>
<sequence length="215" mass="24089">MMMNRLLLSRSSVVLMQRSCLHTTSPALALPTHDEMLKMLETDGKIDPFVKEIIGDFRLDQEKERDLLPKIESSVKKMEVIASILEGGAAPKGYDAKKIKAQYGGIDMSETLESVKKRLELVKTASNKLHYFKQVEAGEVEATFKSVADLIGSTENEVKESCQAQARRFFPSPAAFEKAVDALPEDELKKYNLVKDAFPEEQKELSKEAKELLGH</sequence>